<evidence type="ECO:0000256" key="2">
    <source>
        <dbReference type="ARBA" id="ARBA00022679"/>
    </source>
</evidence>
<name>A0AAV7B007_ENGPU</name>
<dbReference type="GO" id="GO:0003810">
    <property type="term" value="F:protein-glutamine gamma-glutamyltransferase activity"/>
    <property type="evidence" value="ECO:0007669"/>
    <property type="project" value="UniProtKB-EC"/>
</dbReference>
<dbReference type="Gene3D" id="3.90.260.10">
    <property type="entry name" value="Transglutaminase-like"/>
    <property type="match status" value="1"/>
</dbReference>
<evidence type="ECO:0000256" key="9">
    <source>
        <dbReference type="PIRSR" id="PIRSR000459-2"/>
    </source>
</evidence>
<evidence type="ECO:0000259" key="11">
    <source>
        <dbReference type="SMART" id="SM00460"/>
    </source>
</evidence>
<proteinExistence type="inferred from homology"/>
<dbReference type="Pfam" id="PF00868">
    <property type="entry name" value="Transglut_N"/>
    <property type="match status" value="1"/>
</dbReference>
<dbReference type="InterPro" id="IPR014756">
    <property type="entry name" value="Ig_E-set"/>
</dbReference>
<dbReference type="InterPro" id="IPR050779">
    <property type="entry name" value="Transglutaminase"/>
</dbReference>
<dbReference type="PROSITE" id="PS00547">
    <property type="entry name" value="TRANSGLUTAMINASES"/>
    <property type="match status" value="1"/>
</dbReference>
<dbReference type="InterPro" id="IPR002931">
    <property type="entry name" value="Transglutaminase-like"/>
</dbReference>
<dbReference type="FunFam" id="3.90.260.10:FF:000001">
    <property type="entry name" value="Protein-glutamine gamma-glutamyltransferase 2"/>
    <property type="match status" value="1"/>
</dbReference>
<dbReference type="Pfam" id="PF01841">
    <property type="entry name" value="Transglut_core"/>
    <property type="match status" value="1"/>
</dbReference>
<dbReference type="InterPro" id="IPR038765">
    <property type="entry name" value="Papain-like_cys_pep_sf"/>
</dbReference>
<comment type="similarity">
    <text evidence="1">Belongs to the transglutaminase superfamily. Transglutaminase family.</text>
</comment>
<feature type="region of interest" description="Disordered" evidence="10">
    <location>
        <begin position="711"/>
        <end position="752"/>
    </location>
</feature>
<dbReference type="InterPro" id="IPR036985">
    <property type="entry name" value="Transglutaminase-like_sf"/>
</dbReference>
<dbReference type="Gene3D" id="2.60.40.10">
    <property type="entry name" value="Immunoglobulins"/>
    <property type="match status" value="3"/>
</dbReference>
<comment type="cofactor">
    <cofactor evidence="9">
        <name>Ca(2+)</name>
        <dbReference type="ChEBI" id="CHEBI:29108"/>
    </cofactor>
    <text evidence="9">Binds 1 Ca(2+) ion per subunit.</text>
</comment>
<dbReference type="InterPro" id="IPR013783">
    <property type="entry name" value="Ig-like_fold"/>
</dbReference>
<evidence type="ECO:0000256" key="10">
    <source>
        <dbReference type="SAM" id="MobiDB-lite"/>
    </source>
</evidence>
<evidence type="ECO:0000313" key="13">
    <source>
        <dbReference type="Proteomes" id="UP000824782"/>
    </source>
</evidence>
<dbReference type="InterPro" id="IPR013808">
    <property type="entry name" value="Transglutaminase_AS"/>
</dbReference>
<keyword evidence="13" id="KW-1185">Reference proteome</keyword>
<dbReference type="Proteomes" id="UP000824782">
    <property type="component" value="Unassembled WGS sequence"/>
</dbReference>
<sequence length="752" mass="85113">MAALKLKKFSMEKESNMEAHRTNYYESSNLVLRRGQEFSIKLQFNRPIQKADKVEFIAGTGPAPTEKDNTQAIFQLSGSKNSKSWSAVTDSSKSADIEVTIKTPSQAPIGQYNIKLYVTTKSKKSSFKLDDIILLFNAWDKDDVVYMKEENERLEYVLNDSGIIYYGVKERIQEAAWNYGQFEEGILDICIQILDRSLNYQEDEALDCSKRYDPGYVGRVLSAMINSFDDEGVLEGAWGTTYPGGVHPGDWNGSVDILNKWRKGGYKPVKYGQCWVFAGVLCTVLRCLGIPTRTVTNFDSAHDKDANLSVDSLYSKRGKSMSKDTLWNFHVWNESWFTRSELGPLYGGWQVLDATPQELSGGINCCGPASVNAIKEGDIDLEYDCPFIFSEVNADRITWVYYDKNLKEKVYTDTEFVGKFISTKAVGSDERIDITDNYKYPEESEKERSVYLKARKKLLEMGIINKDSPGRRSIAKKRRKKRSNGSELDDLDEEKEEFDIQGRFEINSSTEFGTDLQLTLHLKNISKTSQTLKVKLSSSTIEYTGRPVSEVYSDAFNLTIPPKKEAEHSVMIPATDYEWELTKHNQIEVVALCELKNKKKMLVRKVVIIEGPPLDIQIYSNAVVNKPLPVEVTFTNPLSKPLSDGFLVFGGSGLVKKSIKRKVPKLRPKESDRMVVNITPYQSGSKQLTVDFISKNFTAIKGFSKVNVFEEGEAPEEGEGDREGEDVIVIGDGDEYEEDEAHEEDEEDEDFM</sequence>
<dbReference type="FunFam" id="2.60.40.10:FF:000090">
    <property type="entry name" value="Protein-glutamine gamma-glutamyltransferase 2"/>
    <property type="match status" value="1"/>
</dbReference>
<evidence type="ECO:0000256" key="6">
    <source>
        <dbReference type="ARBA" id="ARBA00024222"/>
    </source>
</evidence>
<feature type="active site" evidence="8">
    <location>
        <position position="274"/>
    </location>
</feature>
<evidence type="ECO:0000256" key="5">
    <source>
        <dbReference type="ARBA" id="ARBA00023315"/>
    </source>
</evidence>
<evidence type="ECO:0000256" key="3">
    <source>
        <dbReference type="ARBA" id="ARBA00022723"/>
    </source>
</evidence>
<reference evidence="12" key="1">
    <citation type="thesis" date="2020" institute="ProQuest LLC" country="789 East Eisenhower Parkway, Ann Arbor, MI, USA">
        <title>Comparative Genomics and Chromosome Evolution.</title>
        <authorList>
            <person name="Mudd A.B."/>
        </authorList>
    </citation>
    <scope>NUCLEOTIDE SEQUENCE</scope>
    <source>
        <strain evidence="12">237g6f4</strain>
        <tissue evidence="12">Blood</tissue>
    </source>
</reference>
<dbReference type="SUPFAM" id="SSF54001">
    <property type="entry name" value="Cysteine proteinases"/>
    <property type="match status" value="1"/>
</dbReference>
<dbReference type="SUPFAM" id="SSF81296">
    <property type="entry name" value="E set domains"/>
    <property type="match status" value="1"/>
</dbReference>
<feature type="binding site" evidence="9">
    <location>
        <position position="395"/>
    </location>
    <ligand>
        <name>Ca(2+)</name>
        <dbReference type="ChEBI" id="CHEBI:29108"/>
    </ligand>
</feature>
<evidence type="ECO:0000256" key="1">
    <source>
        <dbReference type="ARBA" id="ARBA00005968"/>
    </source>
</evidence>
<dbReference type="GO" id="GO:0046872">
    <property type="term" value="F:metal ion binding"/>
    <property type="evidence" value="ECO:0007669"/>
    <property type="project" value="UniProtKB-KW"/>
</dbReference>
<comment type="catalytic activity">
    <reaction evidence="7">
        <text>L-glutaminyl-[protein] + L-lysyl-[protein] = [protein]-L-lysyl-N(6)-5-L-glutamyl-[protein] + NH4(+)</text>
        <dbReference type="Rhea" id="RHEA:54816"/>
        <dbReference type="Rhea" id="RHEA-COMP:9752"/>
        <dbReference type="Rhea" id="RHEA-COMP:10207"/>
        <dbReference type="Rhea" id="RHEA-COMP:14005"/>
        <dbReference type="ChEBI" id="CHEBI:28938"/>
        <dbReference type="ChEBI" id="CHEBI:29969"/>
        <dbReference type="ChEBI" id="CHEBI:30011"/>
        <dbReference type="ChEBI" id="CHEBI:138370"/>
        <dbReference type="EC" id="2.3.2.13"/>
    </reaction>
</comment>
<dbReference type="InterPro" id="IPR023608">
    <property type="entry name" value="Transglutaminase_animal"/>
</dbReference>
<keyword evidence="3 9" id="KW-0479">Metal-binding</keyword>
<keyword evidence="2" id="KW-0808">Transferase</keyword>
<accession>A0AAV7B007</accession>
<evidence type="ECO:0000256" key="8">
    <source>
        <dbReference type="PIRSR" id="PIRSR000459-1"/>
    </source>
</evidence>
<evidence type="ECO:0000313" key="12">
    <source>
        <dbReference type="EMBL" id="KAG8565473.1"/>
    </source>
</evidence>
<feature type="compositionally biased region" description="Basic residues" evidence="10">
    <location>
        <begin position="473"/>
        <end position="483"/>
    </location>
</feature>
<organism evidence="12 13">
    <name type="scientific">Engystomops pustulosus</name>
    <name type="common">Tungara frog</name>
    <name type="synonym">Physalaemus pustulosus</name>
    <dbReference type="NCBI Taxonomy" id="76066"/>
    <lineage>
        <taxon>Eukaryota</taxon>
        <taxon>Metazoa</taxon>
        <taxon>Chordata</taxon>
        <taxon>Craniata</taxon>
        <taxon>Vertebrata</taxon>
        <taxon>Euteleostomi</taxon>
        <taxon>Amphibia</taxon>
        <taxon>Batrachia</taxon>
        <taxon>Anura</taxon>
        <taxon>Neobatrachia</taxon>
        <taxon>Hyloidea</taxon>
        <taxon>Leptodactylidae</taxon>
        <taxon>Leiuperinae</taxon>
        <taxon>Engystomops</taxon>
    </lineage>
</organism>
<keyword evidence="4 9" id="KW-0106">Calcium</keyword>
<dbReference type="InterPro" id="IPR001102">
    <property type="entry name" value="Transglutaminase_N"/>
</dbReference>
<feature type="binding site" evidence="9">
    <location>
        <position position="442"/>
    </location>
    <ligand>
        <name>Ca(2+)</name>
        <dbReference type="ChEBI" id="CHEBI:29108"/>
    </ligand>
</feature>
<feature type="binding site" evidence="9">
    <location>
        <position position="447"/>
    </location>
    <ligand>
        <name>Ca(2+)</name>
        <dbReference type="ChEBI" id="CHEBI:29108"/>
    </ligand>
</feature>
<feature type="binding site" evidence="9">
    <location>
        <position position="393"/>
    </location>
    <ligand>
        <name>Ca(2+)</name>
        <dbReference type="ChEBI" id="CHEBI:29108"/>
    </ligand>
</feature>
<feature type="active site" evidence="8">
    <location>
        <position position="330"/>
    </location>
</feature>
<dbReference type="Pfam" id="PF00927">
    <property type="entry name" value="Transglut_C"/>
    <property type="match status" value="2"/>
</dbReference>
<keyword evidence="5" id="KW-0012">Acyltransferase</keyword>
<feature type="domain" description="Transglutaminase-like" evidence="11">
    <location>
        <begin position="266"/>
        <end position="356"/>
    </location>
</feature>
<dbReference type="SUPFAM" id="SSF49309">
    <property type="entry name" value="Transglutaminase, two C-terminal domains"/>
    <property type="match status" value="2"/>
</dbReference>
<feature type="active site" evidence="8">
    <location>
        <position position="353"/>
    </location>
</feature>
<dbReference type="PANTHER" id="PTHR11590">
    <property type="entry name" value="PROTEIN-GLUTAMINE GAMMA-GLUTAMYLTRANSFERASE"/>
    <property type="match status" value="1"/>
</dbReference>
<feature type="region of interest" description="Disordered" evidence="10">
    <location>
        <begin position="470"/>
        <end position="493"/>
    </location>
</feature>
<dbReference type="FunFam" id="2.60.40.10:FF:000171">
    <property type="entry name" value="protein-glutamine gamma-glutamyltransferase 6"/>
    <property type="match status" value="1"/>
</dbReference>
<dbReference type="PIRSF" id="PIRSF000459">
    <property type="entry name" value="TGM_EBP42"/>
    <property type="match status" value="1"/>
</dbReference>
<dbReference type="EMBL" id="WNYA01000006">
    <property type="protein sequence ID" value="KAG8565473.1"/>
    <property type="molecule type" value="Genomic_DNA"/>
</dbReference>
<dbReference type="EC" id="2.3.2.13" evidence="6"/>
<evidence type="ECO:0000256" key="4">
    <source>
        <dbReference type="ARBA" id="ARBA00022837"/>
    </source>
</evidence>
<dbReference type="FunFam" id="2.60.40.10:FF:002682">
    <property type="entry name" value="Transglutaminase 3, gene 1"/>
    <property type="match status" value="1"/>
</dbReference>
<dbReference type="InterPro" id="IPR008958">
    <property type="entry name" value="Transglutaminase_C"/>
</dbReference>
<protein>
    <recommendedName>
        <fullName evidence="6">protein-glutamine gamma-glutamyltransferase</fullName>
        <ecNumber evidence="6">2.3.2.13</ecNumber>
    </recommendedName>
</protein>
<evidence type="ECO:0000256" key="7">
    <source>
        <dbReference type="ARBA" id="ARBA00051843"/>
    </source>
</evidence>
<dbReference type="SMART" id="SM00460">
    <property type="entry name" value="TGc"/>
    <property type="match status" value="1"/>
</dbReference>
<dbReference type="InterPro" id="IPR036238">
    <property type="entry name" value="Transglutaminase_C_sf"/>
</dbReference>
<comment type="caution">
    <text evidence="12">The sequence shown here is derived from an EMBL/GenBank/DDBJ whole genome shotgun (WGS) entry which is preliminary data.</text>
</comment>
<dbReference type="AlphaFoldDB" id="A0AAV7B007"/>
<dbReference type="PANTHER" id="PTHR11590:SF50">
    <property type="entry name" value="PROTEIN-GLUTAMINE GAMMA-GLUTAMYLTRANSFERASE 6"/>
    <property type="match status" value="1"/>
</dbReference>
<gene>
    <name evidence="12" type="ORF">GDO81_012868</name>
</gene>